<proteinExistence type="predicted"/>
<name>A0A2P2QSW3_RHIMU</name>
<sequence length="15" mass="1823">MYFKLEIVFVGVYSK</sequence>
<accession>A0A2P2QSW3</accession>
<evidence type="ECO:0000313" key="1">
    <source>
        <dbReference type="EMBL" id="MBX70096.1"/>
    </source>
</evidence>
<organism evidence="1">
    <name type="scientific">Rhizophora mucronata</name>
    <name type="common">Asiatic mangrove</name>
    <dbReference type="NCBI Taxonomy" id="61149"/>
    <lineage>
        <taxon>Eukaryota</taxon>
        <taxon>Viridiplantae</taxon>
        <taxon>Streptophyta</taxon>
        <taxon>Embryophyta</taxon>
        <taxon>Tracheophyta</taxon>
        <taxon>Spermatophyta</taxon>
        <taxon>Magnoliopsida</taxon>
        <taxon>eudicotyledons</taxon>
        <taxon>Gunneridae</taxon>
        <taxon>Pentapetalae</taxon>
        <taxon>rosids</taxon>
        <taxon>fabids</taxon>
        <taxon>Malpighiales</taxon>
        <taxon>Rhizophoraceae</taxon>
        <taxon>Rhizophora</taxon>
    </lineage>
</organism>
<dbReference type="EMBL" id="GGEC01089612">
    <property type="protein sequence ID" value="MBX70096.1"/>
    <property type="molecule type" value="Transcribed_RNA"/>
</dbReference>
<protein>
    <submittedName>
        <fullName evidence="1">Uncharacterized protein</fullName>
    </submittedName>
</protein>
<reference evidence="1" key="1">
    <citation type="submission" date="2018-02" db="EMBL/GenBank/DDBJ databases">
        <title>Rhizophora mucronata_Transcriptome.</title>
        <authorList>
            <person name="Meera S.P."/>
            <person name="Sreeshan A."/>
            <person name="Augustine A."/>
        </authorList>
    </citation>
    <scope>NUCLEOTIDE SEQUENCE</scope>
    <source>
        <tissue evidence="1">Leaf</tissue>
    </source>
</reference>